<organism evidence="2 3">
    <name type="scientific">Harenicola maris</name>
    <dbReference type="NCBI Taxonomy" id="2841044"/>
    <lineage>
        <taxon>Bacteria</taxon>
        <taxon>Pseudomonadati</taxon>
        <taxon>Pseudomonadota</taxon>
        <taxon>Alphaproteobacteria</taxon>
        <taxon>Rhodobacterales</taxon>
        <taxon>Paracoccaceae</taxon>
        <taxon>Harenicola</taxon>
    </lineage>
</organism>
<proteinExistence type="predicted"/>
<protein>
    <submittedName>
        <fullName evidence="2">Uncharacterized protein</fullName>
    </submittedName>
</protein>
<name>A0AAP2G7W5_9RHOB</name>
<comment type="caution">
    <text evidence="2">The sequence shown here is derived from an EMBL/GenBank/DDBJ whole genome shotgun (WGS) entry which is preliminary data.</text>
</comment>
<gene>
    <name evidence="2" type="ORF">IV417_07790</name>
</gene>
<accession>A0AAP2G7W5</accession>
<evidence type="ECO:0000256" key="1">
    <source>
        <dbReference type="SAM" id="SignalP"/>
    </source>
</evidence>
<evidence type="ECO:0000313" key="3">
    <source>
        <dbReference type="Proteomes" id="UP001315686"/>
    </source>
</evidence>
<dbReference type="EMBL" id="JADQAZ010000001">
    <property type="protein sequence ID" value="MBT0957282.1"/>
    <property type="molecule type" value="Genomic_DNA"/>
</dbReference>
<dbReference type="RefSeq" id="WP_327793458.1">
    <property type="nucleotide sequence ID" value="NZ_JADQAZ010000001.1"/>
</dbReference>
<keyword evidence="3" id="KW-1185">Reference proteome</keyword>
<feature type="chain" id="PRO_5042859016" evidence="1">
    <location>
        <begin position="21"/>
        <end position="174"/>
    </location>
</feature>
<sequence length="174" mass="18167">MKQVISAAIVAVCSVLPAAAEVAAQDAQEMVEMMIGQQPARYDSPLAAMQGEGDLYDRLKNGAVNDHGMGLWLLYGQGAVLQANGALSGAFISDMEAVYGDDPALLLGALDRAPWLVPTTCYFLGAGFDFEGRGGAGREAFLALSGPLITAALAEPLANICLEQIAAPERPELK</sequence>
<keyword evidence="1" id="KW-0732">Signal</keyword>
<evidence type="ECO:0000313" key="2">
    <source>
        <dbReference type="EMBL" id="MBT0957282.1"/>
    </source>
</evidence>
<feature type="signal peptide" evidence="1">
    <location>
        <begin position="1"/>
        <end position="20"/>
    </location>
</feature>
<reference evidence="2 3" key="1">
    <citation type="journal article" date="2021" name="Arch. Microbiol.">
        <title>Harenicola maris gen. nov., sp. nov. isolated from the Sea of Japan shallow sediments.</title>
        <authorList>
            <person name="Romanenko L.A."/>
            <person name="Kurilenko V.V."/>
            <person name="Chernysheva N.Y."/>
            <person name="Tekutyeva L.A."/>
            <person name="Velansky P.V."/>
            <person name="Svetashev V.I."/>
            <person name="Isaeva M.P."/>
        </authorList>
    </citation>
    <scope>NUCLEOTIDE SEQUENCE [LARGE SCALE GENOMIC DNA]</scope>
    <source>
        <strain evidence="2 3">KMM 3653</strain>
    </source>
</reference>
<dbReference type="Proteomes" id="UP001315686">
    <property type="component" value="Unassembled WGS sequence"/>
</dbReference>
<dbReference type="AlphaFoldDB" id="A0AAP2G7W5"/>